<sequence>MVSIGFKRVVVAAGLLIASSLSAFALSIPSAEDQEVLVKTTLMTFNDANLTGNYTVLHAKAAKPFRDQFSPDKFKEIFKGFVDNHVDISRAVAKPLKGNEAKLDDDMLILQGSIDLTSDYHAAYVLKYIQSDGEWKIVGLDVKT</sequence>
<comment type="caution">
    <text evidence="2">The sequence shown here is derived from an EMBL/GenBank/DDBJ whole genome shotgun (WGS) entry which is preliminary data.</text>
</comment>
<organism evidence="2 3">
    <name type="scientific">Lichenibacterium ramalinae</name>
    <dbReference type="NCBI Taxonomy" id="2316527"/>
    <lineage>
        <taxon>Bacteria</taxon>
        <taxon>Pseudomonadati</taxon>
        <taxon>Pseudomonadota</taxon>
        <taxon>Alphaproteobacteria</taxon>
        <taxon>Hyphomicrobiales</taxon>
        <taxon>Lichenihabitantaceae</taxon>
        <taxon>Lichenibacterium</taxon>
    </lineage>
</organism>
<reference evidence="2 3" key="2">
    <citation type="submission" date="2019-02" db="EMBL/GenBank/DDBJ databases">
        <title>'Lichenibacterium ramalinii' gen. nov. sp. nov., 'Lichenibacterium minor' gen. nov. sp. nov.</title>
        <authorList>
            <person name="Pankratov T."/>
        </authorList>
    </citation>
    <scope>NUCLEOTIDE SEQUENCE [LARGE SCALE GENOMIC DNA]</scope>
    <source>
        <strain evidence="2 3">RmlP001</strain>
    </source>
</reference>
<dbReference type="RefSeq" id="WP_129219503.1">
    <property type="nucleotide sequence ID" value="NZ_QYBC01000009.1"/>
</dbReference>
<keyword evidence="3" id="KW-1185">Reference proteome</keyword>
<evidence type="ECO:0000256" key="1">
    <source>
        <dbReference type="SAM" id="SignalP"/>
    </source>
</evidence>
<dbReference type="Proteomes" id="UP000289411">
    <property type="component" value="Unassembled WGS sequence"/>
</dbReference>
<evidence type="ECO:0008006" key="4">
    <source>
        <dbReference type="Google" id="ProtNLM"/>
    </source>
</evidence>
<gene>
    <name evidence="2" type="ORF">D3272_12430</name>
</gene>
<dbReference type="AlphaFoldDB" id="A0A4Q2RE18"/>
<reference evidence="2 3" key="1">
    <citation type="submission" date="2018-09" db="EMBL/GenBank/DDBJ databases">
        <authorList>
            <person name="Grouzdev D.S."/>
            <person name="Krutkina M.S."/>
        </authorList>
    </citation>
    <scope>NUCLEOTIDE SEQUENCE [LARGE SCALE GENOMIC DNA]</scope>
    <source>
        <strain evidence="2 3">RmlP001</strain>
    </source>
</reference>
<feature type="chain" id="PRO_5020709044" description="DUF4864 domain-containing protein" evidence="1">
    <location>
        <begin position="26"/>
        <end position="144"/>
    </location>
</feature>
<name>A0A4Q2RE18_9HYPH</name>
<protein>
    <recommendedName>
        <fullName evidence="4">DUF4864 domain-containing protein</fullName>
    </recommendedName>
</protein>
<feature type="signal peptide" evidence="1">
    <location>
        <begin position="1"/>
        <end position="25"/>
    </location>
</feature>
<accession>A0A4Q2RE18</accession>
<proteinExistence type="predicted"/>
<dbReference type="OrthoDB" id="7743892at2"/>
<evidence type="ECO:0000313" key="3">
    <source>
        <dbReference type="Proteomes" id="UP000289411"/>
    </source>
</evidence>
<dbReference type="EMBL" id="QYBC01000009">
    <property type="protein sequence ID" value="RYB04744.1"/>
    <property type="molecule type" value="Genomic_DNA"/>
</dbReference>
<keyword evidence="1" id="KW-0732">Signal</keyword>
<evidence type="ECO:0000313" key="2">
    <source>
        <dbReference type="EMBL" id="RYB04744.1"/>
    </source>
</evidence>